<feature type="non-terminal residue" evidence="1">
    <location>
        <position position="1"/>
    </location>
</feature>
<dbReference type="Proteomes" id="UP001479290">
    <property type="component" value="Unassembled WGS sequence"/>
</dbReference>
<protein>
    <submittedName>
        <fullName evidence="1">Uncharacterized protein</fullName>
    </submittedName>
</protein>
<evidence type="ECO:0000313" key="1">
    <source>
        <dbReference type="EMBL" id="KAK9954866.1"/>
    </source>
</evidence>
<dbReference type="AlphaFoldDB" id="A0AAW1Z3K6"/>
<accession>A0AAW1Z3K6</accession>
<comment type="caution">
    <text evidence="1">The sequence shown here is derived from an EMBL/GenBank/DDBJ whole genome shotgun (WGS) entry which is preliminary data.</text>
</comment>
<keyword evidence="2" id="KW-1185">Reference proteome</keyword>
<feature type="non-terminal residue" evidence="1">
    <location>
        <position position="88"/>
    </location>
</feature>
<organism evidence="1 2">
    <name type="scientific">Culter alburnus</name>
    <name type="common">Topmouth culter</name>
    <dbReference type="NCBI Taxonomy" id="194366"/>
    <lineage>
        <taxon>Eukaryota</taxon>
        <taxon>Metazoa</taxon>
        <taxon>Chordata</taxon>
        <taxon>Craniata</taxon>
        <taxon>Vertebrata</taxon>
        <taxon>Euteleostomi</taxon>
        <taxon>Actinopterygii</taxon>
        <taxon>Neopterygii</taxon>
        <taxon>Teleostei</taxon>
        <taxon>Ostariophysi</taxon>
        <taxon>Cypriniformes</taxon>
        <taxon>Xenocyprididae</taxon>
        <taxon>Xenocypridinae</taxon>
        <taxon>Culter</taxon>
    </lineage>
</organism>
<reference evidence="1 2" key="1">
    <citation type="submission" date="2024-05" db="EMBL/GenBank/DDBJ databases">
        <title>A high-quality chromosomal-level genome assembly of Topmouth culter (Culter alburnus).</title>
        <authorList>
            <person name="Zhao H."/>
        </authorList>
    </citation>
    <scope>NUCLEOTIDE SEQUENCE [LARGE SCALE GENOMIC DNA]</scope>
    <source>
        <strain evidence="1">CATC2023</strain>
        <tissue evidence="1">Muscle</tissue>
    </source>
</reference>
<sequence length="88" mass="9346">RVSEDGASAQPSLVFCRPCAAQARHLRAAAATDKEEAINPCKITSTDSLSRSNTPVRAARSSYNGACGRLRVTARRSGHWRSSTDSAA</sequence>
<name>A0AAW1Z3K6_CULAL</name>
<evidence type="ECO:0000313" key="2">
    <source>
        <dbReference type="Proteomes" id="UP001479290"/>
    </source>
</evidence>
<gene>
    <name evidence="1" type="ORF">ABG768_014783</name>
</gene>
<dbReference type="EMBL" id="JAWDJR010000021">
    <property type="protein sequence ID" value="KAK9954866.1"/>
    <property type="molecule type" value="Genomic_DNA"/>
</dbReference>
<proteinExistence type="predicted"/>